<sequence length="131" mass="14225">MSRTRGWSCTSESRGKVTARGRQAAESSCGGRLKTGCPAPSRSRPGPHILLVSHIQATCPRRSYWGQHTSPGGLHIPHLHPSTIPKDDAIHDISEGFSDDVQPLPRTLQFWRQPPISAGVCAATPTHQGCW</sequence>
<gene>
    <name evidence="2" type="ORF">E2C01_088495</name>
</gene>
<organism evidence="2 3">
    <name type="scientific">Portunus trituberculatus</name>
    <name type="common">Swimming crab</name>
    <name type="synonym">Neptunus trituberculatus</name>
    <dbReference type="NCBI Taxonomy" id="210409"/>
    <lineage>
        <taxon>Eukaryota</taxon>
        <taxon>Metazoa</taxon>
        <taxon>Ecdysozoa</taxon>
        <taxon>Arthropoda</taxon>
        <taxon>Crustacea</taxon>
        <taxon>Multicrustacea</taxon>
        <taxon>Malacostraca</taxon>
        <taxon>Eumalacostraca</taxon>
        <taxon>Eucarida</taxon>
        <taxon>Decapoda</taxon>
        <taxon>Pleocyemata</taxon>
        <taxon>Brachyura</taxon>
        <taxon>Eubrachyura</taxon>
        <taxon>Portunoidea</taxon>
        <taxon>Portunidae</taxon>
        <taxon>Portuninae</taxon>
        <taxon>Portunus</taxon>
    </lineage>
</organism>
<comment type="caution">
    <text evidence="2">The sequence shown here is derived from an EMBL/GenBank/DDBJ whole genome shotgun (WGS) entry which is preliminary data.</text>
</comment>
<protein>
    <submittedName>
        <fullName evidence="2">Uncharacterized protein</fullName>
    </submittedName>
</protein>
<accession>A0A5B7JJI8</accession>
<evidence type="ECO:0000313" key="2">
    <source>
        <dbReference type="EMBL" id="MPC93367.1"/>
    </source>
</evidence>
<keyword evidence="3" id="KW-1185">Reference proteome</keyword>
<evidence type="ECO:0000313" key="3">
    <source>
        <dbReference type="Proteomes" id="UP000324222"/>
    </source>
</evidence>
<reference evidence="2 3" key="1">
    <citation type="submission" date="2019-05" db="EMBL/GenBank/DDBJ databases">
        <title>Another draft genome of Portunus trituberculatus and its Hox gene families provides insights of decapod evolution.</title>
        <authorList>
            <person name="Jeong J.-H."/>
            <person name="Song I."/>
            <person name="Kim S."/>
            <person name="Choi T."/>
            <person name="Kim D."/>
            <person name="Ryu S."/>
            <person name="Kim W."/>
        </authorList>
    </citation>
    <scope>NUCLEOTIDE SEQUENCE [LARGE SCALE GENOMIC DNA]</scope>
    <source>
        <tissue evidence="2">Muscle</tissue>
    </source>
</reference>
<feature type="region of interest" description="Disordered" evidence="1">
    <location>
        <begin position="1"/>
        <end position="46"/>
    </location>
</feature>
<proteinExistence type="predicted"/>
<name>A0A5B7JJI8_PORTR</name>
<dbReference type="Proteomes" id="UP000324222">
    <property type="component" value="Unassembled WGS sequence"/>
</dbReference>
<dbReference type="EMBL" id="VSRR010094658">
    <property type="protein sequence ID" value="MPC93367.1"/>
    <property type="molecule type" value="Genomic_DNA"/>
</dbReference>
<feature type="compositionally biased region" description="Polar residues" evidence="1">
    <location>
        <begin position="1"/>
        <end position="12"/>
    </location>
</feature>
<evidence type="ECO:0000256" key="1">
    <source>
        <dbReference type="SAM" id="MobiDB-lite"/>
    </source>
</evidence>
<dbReference type="AlphaFoldDB" id="A0A5B7JJI8"/>